<reference evidence="1 2" key="1">
    <citation type="submission" date="2019-08" db="EMBL/GenBank/DDBJ databases">
        <authorList>
            <person name="Herpell B J."/>
        </authorList>
    </citation>
    <scope>NUCLEOTIDE SEQUENCE [LARGE SCALE GENOMIC DNA]</scope>
    <source>
        <strain evidence="2">Msb3</strain>
    </source>
</reference>
<proteinExistence type="predicted"/>
<evidence type="ECO:0000313" key="2">
    <source>
        <dbReference type="Proteomes" id="UP000325811"/>
    </source>
</evidence>
<sequence length="246" mass="26048">MTPAACFLRGAIIVVMQAGVHIVTRRTNIGSFEMAAKRQSEFTREMNRRAQRRTHALMLGALGVCVSAPGHAQTVMDGSAQFNDQRDDGASASATESGQAIAGSECIVNSCAQSPSAALGYAFSTFRTSGQGAADTQNYSGFTAGASIGNWQVRERGALQSITRPGTSYQNIAAYLQRDIPSLKGQLVLGDAPPSADDSIASNIATANQTEGAERLMLFMNAVPMKVYARNSVVSWSDVERGNGHH</sequence>
<dbReference type="GO" id="GO:0009297">
    <property type="term" value="P:pilus assembly"/>
    <property type="evidence" value="ECO:0007669"/>
    <property type="project" value="InterPro"/>
</dbReference>
<dbReference type="GO" id="GO:0016020">
    <property type="term" value="C:membrane"/>
    <property type="evidence" value="ECO:0007669"/>
    <property type="project" value="InterPro"/>
</dbReference>
<protein>
    <submittedName>
        <fullName evidence="1">P pilus assembly protein, porin PapC</fullName>
    </submittedName>
</protein>
<name>A0A5Q4YYG1_9BURK</name>
<dbReference type="InterPro" id="IPR000015">
    <property type="entry name" value="Fimb_usher"/>
</dbReference>
<dbReference type="EMBL" id="LR699554">
    <property type="protein sequence ID" value="VVD33944.1"/>
    <property type="molecule type" value="Genomic_DNA"/>
</dbReference>
<gene>
    <name evidence="1" type="ORF">PDMSB3_2660</name>
</gene>
<accession>A0A5Q4YYG1</accession>
<dbReference type="KEGG" id="pdio:PDMSB3_2660.1"/>
<organism evidence="1 2">
    <name type="scientific">Paraburkholderia dioscoreae</name>
    <dbReference type="NCBI Taxonomy" id="2604047"/>
    <lineage>
        <taxon>Bacteria</taxon>
        <taxon>Pseudomonadati</taxon>
        <taxon>Pseudomonadota</taxon>
        <taxon>Betaproteobacteria</taxon>
        <taxon>Burkholderiales</taxon>
        <taxon>Burkholderiaceae</taxon>
        <taxon>Paraburkholderia</taxon>
    </lineage>
</organism>
<dbReference type="GO" id="GO:0015473">
    <property type="term" value="F:fimbrial usher porin activity"/>
    <property type="evidence" value="ECO:0007669"/>
    <property type="project" value="InterPro"/>
</dbReference>
<dbReference type="Pfam" id="PF00577">
    <property type="entry name" value="Usher"/>
    <property type="match status" value="1"/>
</dbReference>
<dbReference type="Proteomes" id="UP000325811">
    <property type="component" value="Chromosome II"/>
</dbReference>
<keyword evidence="2" id="KW-1185">Reference proteome</keyword>
<dbReference type="AlphaFoldDB" id="A0A5Q4YYG1"/>
<evidence type="ECO:0000313" key="1">
    <source>
        <dbReference type="EMBL" id="VVD33944.1"/>
    </source>
</evidence>